<evidence type="ECO:0000313" key="1">
    <source>
        <dbReference type="EMBL" id="NFV25205.1"/>
    </source>
</evidence>
<dbReference type="SMART" id="SM00487">
    <property type="entry name" value="DEXDc"/>
    <property type="match status" value="1"/>
</dbReference>
<dbReference type="EMBL" id="SXFB01000002">
    <property type="protein sequence ID" value="NFV25205.1"/>
    <property type="molecule type" value="Genomic_DNA"/>
</dbReference>
<proteinExistence type="predicted"/>
<keyword evidence="1" id="KW-0067">ATP-binding</keyword>
<dbReference type="InterPro" id="IPR014001">
    <property type="entry name" value="Helicase_ATP-bd"/>
</dbReference>
<dbReference type="InterPro" id="IPR050742">
    <property type="entry name" value="Helicase_Restrict-Modif_Enz"/>
</dbReference>
<dbReference type="Pfam" id="PF04851">
    <property type="entry name" value="ResIII"/>
    <property type="match status" value="1"/>
</dbReference>
<dbReference type="GO" id="GO:0016787">
    <property type="term" value="F:hydrolase activity"/>
    <property type="evidence" value="ECO:0007669"/>
    <property type="project" value="InterPro"/>
</dbReference>
<dbReference type="InterPro" id="IPR027417">
    <property type="entry name" value="P-loop_NTPase"/>
</dbReference>
<dbReference type="SMART" id="SM00490">
    <property type="entry name" value="HELICc"/>
    <property type="match status" value="1"/>
</dbReference>
<sequence length="538" mass="61659">MKLRDYQITCLENVREMKLGEKKVVHVATGGGKTVIMASIAKETIGRTLIIVGQTELRKQTIDKLKKVCGEDVSVGSVQGNLDEIDKDIVVSTRQSLTHPKSHRMNDILENGNFEVVMIDECHQAVGQVKKIIDIVGDNCKVIGFTATPYNKEMKSIFDGFVYEKDILSLIDEGYLCQPKCFRVNTNCDISSVKTVGGEFVQSQLENAVNNDDRNTLIVKAYLEKANDRKNCIVFASGIDHATNLAKCFNVNGISAKSIDSTVDSIEREQTLNDFKEGKFKILVNVAILTTGFDFEELECVIMARPTKSKILYTQCIGRGLRIADGKKDCLILDIVDNVKQFNLLSCKSIFDIEDGETILEAKLRKQYEKEKHEREIEEQRRIEEEQERLRLEEINLFNERVSNVLYSSSLDWFSTYIQGEEVIILSSKIDKHYAIIKDKNEFNCYIYRNLANYKYDFELFDNNENLQELIDNVESKAMNEGSSFISKNAKWKYEEATGKQVQATKGKLNLNPNKWQVHKFFTSRNLYFAFKELQFFY</sequence>
<dbReference type="PROSITE" id="PS51192">
    <property type="entry name" value="HELICASE_ATP_BIND_1"/>
    <property type="match status" value="1"/>
</dbReference>
<dbReference type="Pfam" id="PF00271">
    <property type="entry name" value="Helicase_C"/>
    <property type="match status" value="1"/>
</dbReference>
<dbReference type="GO" id="GO:0003677">
    <property type="term" value="F:DNA binding"/>
    <property type="evidence" value="ECO:0007669"/>
    <property type="project" value="InterPro"/>
</dbReference>
<evidence type="ECO:0000313" key="2">
    <source>
        <dbReference type="Proteomes" id="UP000486903"/>
    </source>
</evidence>
<keyword evidence="1" id="KW-0347">Helicase</keyword>
<dbReference type="PROSITE" id="PS51194">
    <property type="entry name" value="HELICASE_CTER"/>
    <property type="match status" value="1"/>
</dbReference>
<dbReference type="Gene3D" id="3.40.50.300">
    <property type="entry name" value="P-loop containing nucleotide triphosphate hydrolases"/>
    <property type="match status" value="2"/>
</dbReference>
<dbReference type="GO" id="GO:0005524">
    <property type="term" value="F:ATP binding"/>
    <property type="evidence" value="ECO:0007669"/>
    <property type="project" value="InterPro"/>
</dbReference>
<keyword evidence="1" id="KW-0547">Nucleotide-binding</keyword>
<dbReference type="AlphaFoldDB" id="A0A6B4JKC2"/>
<dbReference type="PANTHER" id="PTHR47396">
    <property type="entry name" value="TYPE I RESTRICTION ENZYME ECOKI R PROTEIN"/>
    <property type="match status" value="1"/>
</dbReference>
<reference evidence="1 2" key="1">
    <citation type="submission" date="2019-04" db="EMBL/GenBank/DDBJ databases">
        <title>Genome sequencing of Clostridium botulinum Groups I-IV and Clostridium butyricum.</title>
        <authorList>
            <person name="Brunt J."/>
            <person name="Van Vliet A.H.M."/>
            <person name="Stringer S.C."/>
            <person name="Carter A.T."/>
            <person name="Peck M.W."/>
        </authorList>
    </citation>
    <scope>NUCLEOTIDE SEQUENCE [LARGE SCALE GENOMIC DNA]</scope>
    <source>
        <strain evidence="1 2">BL81</strain>
    </source>
</reference>
<dbReference type="SUPFAM" id="SSF52540">
    <property type="entry name" value="P-loop containing nucleoside triphosphate hydrolases"/>
    <property type="match status" value="1"/>
</dbReference>
<dbReference type="InterPro" id="IPR006935">
    <property type="entry name" value="Helicase/UvrB_N"/>
</dbReference>
<name>A0A6B4JKC2_CLOBO</name>
<dbReference type="GO" id="GO:0004386">
    <property type="term" value="F:helicase activity"/>
    <property type="evidence" value="ECO:0007669"/>
    <property type="project" value="UniProtKB-KW"/>
</dbReference>
<dbReference type="Proteomes" id="UP000486903">
    <property type="component" value="Unassembled WGS sequence"/>
</dbReference>
<gene>
    <name evidence="1" type="ORF">FDG31_03330</name>
</gene>
<comment type="caution">
    <text evidence="1">The sequence shown here is derived from an EMBL/GenBank/DDBJ whole genome shotgun (WGS) entry which is preliminary data.</text>
</comment>
<accession>A0A6B4JKC2</accession>
<keyword evidence="1" id="KW-0378">Hydrolase</keyword>
<dbReference type="InterPro" id="IPR001650">
    <property type="entry name" value="Helicase_C-like"/>
</dbReference>
<protein>
    <submittedName>
        <fullName evidence="1">DEAD/DEAH box helicase</fullName>
    </submittedName>
</protein>
<dbReference type="RefSeq" id="WP_003374615.1">
    <property type="nucleotide sequence ID" value="NZ_JACBBA010000002.1"/>
</dbReference>
<organism evidence="1 2">
    <name type="scientific">Clostridium botulinum</name>
    <dbReference type="NCBI Taxonomy" id="1491"/>
    <lineage>
        <taxon>Bacteria</taxon>
        <taxon>Bacillati</taxon>
        <taxon>Bacillota</taxon>
        <taxon>Clostridia</taxon>
        <taxon>Eubacteriales</taxon>
        <taxon>Clostridiaceae</taxon>
        <taxon>Clostridium</taxon>
    </lineage>
</organism>
<dbReference type="PANTHER" id="PTHR47396:SF1">
    <property type="entry name" value="ATP-DEPENDENT HELICASE IRC3-RELATED"/>
    <property type="match status" value="1"/>
</dbReference>
<dbReference type="GO" id="GO:0005829">
    <property type="term" value="C:cytosol"/>
    <property type="evidence" value="ECO:0007669"/>
    <property type="project" value="TreeGrafter"/>
</dbReference>